<protein>
    <submittedName>
        <fullName evidence="1">Uncharacterized protein</fullName>
    </submittedName>
</protein>
<sequence>MVKATSVNDVDQHEIVGQIAGLLKKSGRVKFPEWCAVVKFDSRRSSSQLTFTAITSELQALQNDITSDLQLDDS</sequence>
<keyword evidence="2" id="KW-1185">Reference proteome</keyword>
<organism evidence="1 2">
    <name type="scientific">Gnathostoma spinigerum</name>
    <dbReference type="NCBI Taxonomy" id="75299"/>
    <lineage>
        <taxon>Eukaryota</taxon>
        <taxon>Metazoa</taxon>
        <taxon>Ecdysozoa</taxon>
        <taxon>Nematoda</taxon>
        <taxon>Chromadorea</taxon>
        <taxon>Rhabditida</taxon>
        <taxon>Spirurina</taxon>
        <taxon>Gnathostomatomorpha</taxon>
        <taxon>Gnathostomatoidea</taxon>
        <taxon>Gnathostomatidae</taxon>
        <taxon>Gnathostoma</taxon>
    </lineage>
</organism>
<accession>A0ABD6EVU2</accession>
<gene>
    <name evidence="1" type="ORF">AB6A40_008088</name>
</gene>
<dbReference type="Gene3D" id="1.10.10.10">
    <property type="entry name" value="Winged helix-like DNA-binding domain superfamily/Winged helix DNA-binding domain"/>
    <property type="match status" value="1"/>
</dbReference>
<dbReference type="EMBL" id="JBGFUD010007090">
    <property type="protein sequence ID" value="MFH4981379.1"/>
    <property type="molecule type" value="Genomic_DNA"/>
</dbReference>
<dbReference type="InterPro" id="IPR036388">
    <property type="entry name" value="WH-like_DNA-bd_sf"/>
</dbReference>
<dbReference type="AlphaFoldDB" id="A0ABD6EVU2"/>
<comment type="caution">
    <text evidence="1">The sequence shown here is derived from an EMBL/GenBank/DDBJ whole genome shotgun (WGS) entry which is preliminary data.</text>
</comment>
<name>A0ABD6EVU2_9BILA</name>
<proteinExistence type="predicted"/>
<dbReference type="Proteomes" id="UP001608902">
    <property type="component" value="Unassembled WGS sequence"/>
</dbReference>
<evidence type="ECO:0000313" key="1">
    <source>
        <dbReference type="EMBL" id="MFH4981379.1"/>
    </source>
</evidence>
<evidence type="ECO:0000313" key="2">
    <source>
        <dbReference type="Proteomes" id="UP001608902"/>
    </source>
</evidence>
<reference evidence="1 2" key="1">
    <citation type="submission" date="2024-08" db="EMBL/GenBank/DDBJ databases">
        <title>Gnathostoma spinigerum genome.</title>
        <authorList>
            <person name="Gonzalez-Bertolin B."/>
            <person name="Monzon S."/>
            <person name="Zaballos A."/>
            <person name="Jimenez P."/>
            <person name="Dekumyoy P."/>
            <person name="Varona S."/>
            <person name="Cuesta I."/>
            <person name="Sumanam S."/>
            <person name="Adisakwattana P."/>
            <person name="Gasser R.B."/>
            <person name="Hernandez-Gonzalez A."/>
            <person name="Young N.D."/>
            <person name="Perteguer M.J."/>
        </authorList>
    </citation>
    <scope>NUCLEOTIDE SEQUENCE [LARGE SCALE GENOMIC DNA]</scope>
    <source>
        <strain evidence="1">AL3</strain>
        <tissue evidence="1">Liver</tissue>
    </source>
</reference>